<dbReference type="PROSITE" id="PS00444">
    <property type="entry name" value="POLYPRENYL_SYNTHASE_2"/>
    <property type="match status" value="1"/>
</dbReference>
<dbReference type="CDD" id="cd00685">
    <property type="entry name" value="Trans_IPPS_HT"/>
    <property type="match status" value="1"/>
</dbReference>
<comment type="cofactor">
    <cofactor evidence="1">
        <name>Mg(2+)</name>
        <dbReference type="ChEBI" id="CHEBI:18420"/>
    </cofactor>
</comment>
<evidence type="ECO:0000313" key="8">
    <source>
        <dbReference type="EMBL" id="MFC4356177.1"/>
    </source>
</evidence>
<keyword evidence="5" id="KW-0460">Magnesium</keyword>
<dbReference type="PANTHER" id="PTHR43281:SF1">
    <property type="entry name" value="FARNESYL DIPHOSPHATE SYNTHASE"/>
    <property type="match status" value="1"/>
</dbReference>
<dbReference type="InterPro" id="IPR008949">
    <property type="entry name" value="Isoprenoid_synthase_dom_sf"/>
</dbReference>
<proteinExistence type="inferred from homology"/>
<protein>
    <submittedName>
        <fullName evidence="8">Polyprenyl synthetase family protein</fullName>
        <ecNumber evidence="8">2.5.1.-</ecNumber>
    </submittedName>
</protein>
<evidence type="ECO:0000256" key="2">
    <source>
        <dbReference type="ARBA" id="ARBA00006706"/>
    </source>
</evidence>
<comment type="similarity">
    <text evidence="2 7">Belongs to the FPP/GGPP synthase family.</text>
</comment>
<evidence type="ECO:0000256" key="6">
    <source>
        <dbReference type="ARBA" id="ARBA00023229"/>
    </source>
</evidence>
<dbReference type="PROSITE" id="PS00723">
    <property type="entry name" value="POLYPRENYL_SYNTHASE_1"/>
    <property type="match status" value="1"/>
</dbReference>
<keyword evidence="6" id="KW-0414">Isoprene biosynthesis</keyword>
<dbReference type="GO" id="GO:0016740">
    <property type="term" value="F:transferase activity"/>
    <property type="evidence" value="ECO:0007669"/>
    <property type="project" value="UniProtKB-KW"/>
</dbReference>
<comment type="caution">
    <text evidence="8">The sequence shown here is derived from an EMBL/GenBank/DDBJ whole genome shotgun (WGS) entry which is preliminary data.</text>
</comment>
<dbReference type="NCBIfam" id="NF045485">
    <property type="entry name" value="FPPsyn"/>
    <property type="match status" value="1"/>
</dbReference>
<evidence type="ECO:0000256" key="1">
    <source>
        <dbReference type="ARBA" id="ARBA00001946"/>
    </source>
</evidence>
<dbReference type="InterPro" id="IPR000092">
    <property type="entry name" value="Polyprenyl_synt"/>
</dbReference>
<keyword evidence="9" id="KW-1185">Reference proteome</keyword>
<evidence type="ECO:0000256" key="4">
    <source>
        <dbReference type="ARBA" id="ARBA00022723"/>
    </source>
</evidence>
<dbReference type="SFLD" id="SFLDG01017">
    <property type="entry name" value="Polyprenyl_Transferase_Like"/>
    <property type="match status" value="1"/>
</dbReference>
<sequence length="294" mass="32235">MDTSLQAFLQSQSSPLNAHLMESIQTQEITPTLKDAMMYSLEAGGKRVRPMLLLAVLEEFKQPLERGYDAACALEYIHTYSLIHDDLPAMDNDDLRRGKPTNHIVFGEATAILAGDALLTEAFALISQSPHYTPVQKVELIQLLSRAAGAPGMVGGQLMDIEAEGKTVDLLHLQKIHALKTGALLKFSIDAGALLANADERDRVALCTYAEAIGVLFQIQDDILDVEASSEELGKTAGKDQVQEKSTYPALLTVHGAKHERDRYFRLALDALRQIGKDKGLLEAFANYIAYRGN</sequence>
<dbReference type="PANTHER" id="PTHR43281">
    <property type="entry name" value="FARNESYL DIPHOSPHATE SYNTHASE"/>
    <property type="match status" value="1"/>
</dbReference>
<dbReference type="EMBL" id="JBHSEF010000026">
    <property type="protein sequence ID" value="MFC4356177.1"/>
    <property type="molecule type" value="Genomic_DNA"/>
</dbReference>
<evidence type="ECO:0000256" key="3">
    <source>
        <dbReference type="ARBA" id="ARBA00022679"/>
    </source>
</evidence>
<organism evidence="8 9">
    <name type="scientific">Chryseomicrobium palamuruense</name>
    <dbReference type="NCBI Taxonomy" id="682973"/>
    <lineage>
        <taxon>Bacteria</taxon>
        <taxon>Bacillati</taxon>
        <taxon>Bacillota</taxon>
        <taxon>Bacilli</taxon>
        <taxon>Bacillales</taxon>
        <taxon>Caryophanaceae</taxon>
        <taxon>Chryseomicrobium</taxon>
    </lineage>
</organism>
<reference evidence="9" key="1">
    <citation type="journal article" date="2019" name="Int. J. Syst. Evol. Microbiol.">
        <title>The Global Catalogue of Microorganisms (GCM) 10K type strain sequencing project: providing services to taxonomists for standard genome sequencing and annotation.</title>
        <authorList>
            <consortium name="The Broad Institute Genomics Platform"/>
            <consortium name="The Broad Institute Genome Sequencing Center for Infectious Disease"/>
            <person name="Wu L."/>
            <person name="Ma J."/>
        </authorList>
    </citation>
    <scope>NUCLEOTIDE SEQUENCE [LARGE SCALE GENOMIC DNA]</scope>
    <source>
        <strain evidence="9">CCUG 50353</strain>
    </source>
</reference>
<dbReference type="SFLD" id="SFLDS00005">
    <property type="entry name" value="Isoprenoid_Synthase_Type_I"/>
    <property type="match status" value="1"/>
</dbReference>
<evidence type="ECO:0000256" key="5">
    <source>
        <dbReference type="ARBA" id="ARBA00022842"/>
    </source>
</evidence>
<dbReference type="RefSeq" id="WP_378142723.1">
    <property type="nucleotide sequence ID" value="NZ_JBHSEF010000026.1"/>
</dbReference>
<accession>A0ABV8UXZ6</accession>
<dbReference type="Proteomes" id="UP001595733">
    <property type="component" value="Unassembled WGS sequence"/>
</dbReference>
<evidence type="ECO:0000256" key="7">
    <source>
        <dbReference type="RuleBase" id="RU004466"/>
    </source>
</evidence>
<keyword evidence="4" id="KW-0479">Metal-binding</keyword>
<dbReference type="EC" id="2.5.1.-" evidence="8"/>
<evidence type="ECO:0000313" key="9">
    <source>
        <dbReference type="Proteomes" id="UP001595733"/>
    </source>
</evidence>
<dbReference type="InterPro" id="IPR033749">
    <property type="entry name" value="Polyprenyl_synt_CS"/>
</dbReference>
<dbReference type="Gene3D" id="1.10.600.10">
    <property type="entry name" value="Farnesyl Diphosphate Synthase"/>
    <property type="match status" value="1"/>
</dbReference>
<dbReference type="SUPFAM" id="SSF48576">
    <property type="entry name" value="Terpenoid synthases"/>
    <property type="match status" value="1"/>
</dbReference>
<dbReference type="InterPro" id="IPR053378">
    <property type="entry name" value="Prenyl_diphosphate_synthase"/>
</dbReference>
<dbReference type="Pfam" id="PF00348">
    <property type="entry name" value="polyprenyl_synt"/>
    <property type="match status" value="1"/>
</dbReference>
<keyword evidence="3 7" id="KW-0808">Transferase</keyword>
<name>A0ABV8UXZ6_9BACL</name>
<gene>
    <name evidence="8" type="ORF">ACFO0S_14035</name>
</gene>